<feature type="transmembrane region" description="Helical" evidence="6">
    <location>
        <begin position="227"/>
        <end position="248"/>
    </location>
</feature>
<reference evidence="8 9" key="1">
    <citation type="submission" date="2018-07" db="EMBL/GenBank/DDBJ databases">
        <title>Microbacterium endoborsara sp. nov., a novel actinobacterium isolated from Borszczowia aralocaspica.</title>
        <authorList>
            <person name="An D."/>
        </authorList>
    </citation>
    <scope>NUCLEOTIDE SEQUENCE [LARGE SCALE GENOMIC DNA]</scope>
    <source>
        <strain evidence="8 9">C1.15228</strain>
    </source>
</reference>
<dbReference type="PROSITE" id="PS50850">
    <property type="entry name" value="MFS"/>
    <property type="match status" value="1"/>
</dbReference>
<gene>
    <name evidence="8" type="ORF">DTO57_01810</name>
</gene>
<sequence length="379" mass="39290">MREEVDPRIPRVGTELVRDRRGERTLVTQPHGALVGHERGLSDRFGRRPVIIVAAFRAVAGYVVFGIGGALWILLLGRIIQGITAGDMPALFAYAADITPPEQRAKRFGLLGALNGIGFMVGPALGGLLAGIDVRLPVFATAAVALIVALVAIFLLPESLAPSNRASKFDLGSLHPVGVISDALRRRELRGLLVALALLTLPFTFFSSNFSVLAIDTVSWTATQVGLLLAVIGVVDVVVKGGLLAFLLPRIGERRTILIGIVGQAAGLAVLALVASVLAQPWILVLGVLMLGGFQGLTQAPLDGLVSSAAGDDEQGRVAGALQSITSGIQMIGPLLAGVLYTGVAHATPYAIGFALAIAAGVVFVRAAGARNPVPVASR</sequence>
<keyword evidence="9" id="KW-1185">Reference proteome</keyword>
<evidence type="ECO:0000313" key="9">
    <source>
        <dbReference type="Proteomes" id="UP000253508"/>
    </source>
</evidence>
<feature type="transmembrane region" description="Helical" evidence="6">
    <location>
        <begin position="50"/>
        <end position="73"/>
    </location>
</feature>
<evidence type="ECO:0000256" key="3">
    <source>
        <dbReference type="ARBA" id="ARBA00022692"/>
    </source>
</evidence>
<keyword evidence="4 6" id="KW-1133">Transmembrane helix</keyword>
<dbReference type="Gene3D" id="1.20.1250.20">
    <property type="entry name" value="MFS general substrate transporter like domains"/>
    <property type="match status" value="1"/>
</dbReference>
<dbReference type="EMBL" id="QORO01000001">
    <property type="protein sequence ID" value="RCK61407.1"/>
    <property type="molecule type" value="Genomic_DNA"/>
</dbReference>
<evidence type="ECO:0000256" key="2">
    <source>
        <dbReference type="ARBA" id="ARBA00022448"/>
    </source>
</evidence>
<evidence type="ECO:0000259" key="7">
    <source>
        <dbReference type="PROSITE" id="PS50850"/>
    </source>
</evidence>
<organism evidence="8 9">
    <name type="scientific">Microbacterium sorbitolivorans</name>
    <dbReference type="NCBI Taxonomy" id="1867410"/>
    <lineage>
        <taxon>Bacteria</taxon>
        <taxon>Bacillati</taxon>
        <taxon>Actinomycetota</taxon>
        <taxon>Actinomycetes</taxon>
        <taxon>Micrococcales</taxon>
        <taxon>Microbacteriaceae</taxon>
        <taxon>Microbacterium</taxon>
    </lineage>
</organism>
<dbReference type="OrthoDB" id="9764259at2"/>
<feature type="domain" description="Major facilitator superfamily (MFS) profile" evidence="7">
    <location>
        <begin position="1"/>
        <end position="371"/>
    </location>
</feature>
<dbReference type="InterPro" id="IPR011701">
    <property type="entry name" value="MFS"/>
</dbReference>
<feature type="transmembrane region" description="Helical" evidence="6">
    <location>
        <begin position="79"/>
        <end position="96"/>
    </location>
</feature>
<evidence type="ECO:0000256" key="1">
    <source>
        <dbReference type="ARBA" id="ARBA00004651"/>
    </source>
</evidence>
<evidence type="ECO:0000313" key="8">
    <source>
        <dbReference type="EMBL" id="RCK61407.1"/>
    </source>
</evidence>
<comment type="caution">
    <text evidence="8">The sequence shown here is derived from an EMBL/GenBank/DDBJ whole genome shotgun (WGS) entry which is preliminary data.</text>
</comment>
<feature type="transmembrane region" description="Helical" evidence="6">
    <location>
        <begin position="138"/>
        <end position="156"/>
    </location>
</feature>
<evidence type="ECO:0000256" key="6">
    <source>
        <dbReference type="SAM" id="Phobius"/>
    </source>
</evidence>
<comment type="subcellular location">
    <subcellularLocation>
        <location evidence="1">Cell membrane</location>
        <topology evidence="1">Multi-pass membrane protein</topology>
    </subcellularLocation>
</comment>
<dbReference type="PRINTS" id="PR01035">
    <property type="entry name" value="TCRTETA"/>
</dbReference>
<dbReference type="InterPro" id="IPR020846">
    <property type="entry name" value="MFS_dom"/>
</dbReference>
<feature type="transmembrane region" description="Helical" evidence="6">
    <location>
        <begin position="108"/>
        <end position="132"/>
    </location>
</feature>
<dbReference type="PANTHER" id="PTHR23504:SF15">
    <property type="entry name" value="MAJOR FACILITATOR SUPERFAMILY (MFS) PROFILE DOMAIN-CONTAINING PROTEIN"/>
    <property type="match status" value="1"/>
</dbReference>
<dbReference type="GO" id="GO:0022857">
    <property type="term" value="F:transmembrane transporter activity"/>
    <property type="evidence" value="ECO:0007669"/>
    <property type="project" value="InterPro"/>
</dbReference>
<feature type="transmembrane region" description="Helical" evidence="6">
    <location>
        <begin position="192"/>
        <end position="215"/>
    </location>
</feature>
<proteinExistence type="predicted"/>
<dbReference type="InterPro" id="IPR036259">
    <property type="entry name" value="MFS_trans_sf"/>
</dbReference>
<keyword evidence="5 6" id="KW-0472">Membrane</keyword>
<dbReference type="PANTHER" id="PTHR23504">
    <property type="entry name" value="MAJOR FACILITATOR SUPERFAMILY DOMAIN-CONTAINING PROTEIN 10"/>
    <property type="match status" value="1"/>
</dbReference>
<dbReference type="AlphaFoldDB" id="A0A367Y6E6"/>
<dbReference type="InterPro" id="IPR001958">
    <property type="entry name" value="Tet-R_TetA/multi-R_MdtG-like"/>
</dbReference>
<feature type="transmembrane region" description="Helical" evidence="6">
    <location>
        <begin position="347"/>
        <end position="369"/>
    </location>
</feature>
<evidence type="ECO:0000256" key="5">
    <source>
        <dbReference type="ARBA" id="ARBA00023136"/>
    </source>
</evidence>
<protein>
    <submittedName>
        <fullName evidence="8">MFS transporter</fullName>
    </submittedName>
</protein>
<accession>A0A367Y6E6</accession>
<dbReference type="SUPFAM" id="SSF103473">
    <property type="entry name" value="MFS general substrate transporter"/>
    <property type="match status" value="1"/>
</dbReference>
<evidence type="ECO:0000256" key="4">
    <source>
        <dbReference type="ARBA" id="ARBA00022989"/>
    </source>
</evidence>
<name>A0A367Y6E6_9MICO</name>
<dbReference type="Proteomes" id="UP000253508">
    <property type="component" value="Unassembled WGS sequence"/>
</dbReference>
<dbReference type="GO" id="GO:0005886">
    <property type="term" value="C:plasma membrane"/>
    <property type="evidence" value="ECO:0007669"/>
    <property type="project" value="UniProtKB-SubCell"/>
</dbReference>
<keyword evidence="2" id="KW-0813">Transport</keyword>
<dbReference type="Pfam" id="PF07690">
    <property type="entry name" value="MFS_1"/>
    <property type="match status" value="1"/>
</dbReference>
<keyword evidence="3 6" id="KW-0812">Transmembrane</keyword>